<dbReference type="Pfam" id="PF19950">
    <property type="entry name" value="DUF6412"/>
    <property type="match status" value="1"/>
</dbReference>
<proteinExistence type="predicted"/>
<evidence type="ECO:0000256" key="2">
    <source>
        <dbReference type="SAM" id="Phobius"/>
    </source>
</evidence>
<keyword evidence="4" id="KW-1185">Reference proteome</keyword>
<keyword evidence="2" id="KW-1133">Transmembrane helix</keyword>
<dbReference type="InterPro" id="IPR045635">
    <property type="entry name" value="DUF6412"/>
</dbReference>
<reference evidence="3 4" key="1">
    <citation type="submission" date="2017-04" db="EMBL/GenBank/DDBJ databases">
        <title>Comparative genome analysis of Subtercola boreus.</title>
        <authorList>
            <person name="Cho Y.-J."/>
            <person name="Cho A."/>
            <person name="Kim O.-S."/>
            <person name="Lee J.-I."/>
        </authorList>
    </citation>
    <scope>NUCLEOTIDE SEQUENCE [LARGE SCALE GENOMIC DNA]</scope>
    <source>
        <strain evidence="3 4">K300</strain>
    </source>
</reference>
<gene>
    <name evidence="3" type="ORF">B7R54_04695</name>
</gene>
<dbReference type="RefSeq" id="WP_116414008.1">
    <property type="nucleotide sequence ID" value="NZ_NBWZ01000001.1"/>
</dbReference>
<accession>A0A3E0VF91</accession>
<keyword evidence="2" id="KW-0472">Membrane</keyword>
<evidence type="ECO:0000256" key="1">
    <source>
        <dbReference type="SAM" id="MobiDB-lite"/>
    </source>
</evidence>
<dbReference type="AlphaFoldDB" id="A0A3E0VF91"/>
<comment type="caution">
    <text evidence="3">The sequence shown here is derived from an EMBL/GenBank/DDBJ whole genome shotgun (WGS) entry which is preliminary data.</text>
</comment>
<name>A0A3E0VF91_9MICO</name>
<evidence type="ECO:0000313" key="4">
    <source>
        <dbReference type="Proteomes" id="UP000256486"/>
    </source>
</evidence>
<protein>
    <submittedName>
        <fullName evidence="3">Uncharacterized protein</fullName>
    </submittedName>
</protein>
<dbReference type="Proteomes" id="UP000256486">
    <property type="component" value="Unassembled WGS sequence"/>
</dbReference>
<evidence type="ECO:0000313" key="3">
    <source>
        <dbReference type="EMBL" id="RFA08604.1"/>
    </source>
</evidence>
<dbReference type="EMBL" id="NBWZ01000001">
    <property type="protein sequence ID" value="RFA08604.1"/>
    <property type="molecule type" value="Genomic_DNA"/>
</dbReference>
<sequence>MIAVVLAALQFVGALASGDVGSPLVLVASLLGAASVLLVVAVVLVSRWAHTVPDARGRPAPTGNADLPALITQSNPDAPGHARPRAPGFVTRRAA</sequence>
<feature type="region of interest" description="Disordered" evidence="1">
    <location>
        <begin position="55"/>
        <end position="95"/>
    </location>
</feature>
<keyword evidence="2" id="KW-0812">Transmembrane</keyword>
<organism evidence="3 4">
    <name type="scientific">Subtercola boreus</name>
    <dbReference type="NCBI Taxonomy" id="120213"/>
    <lineage>
        <taxon>Bacteria</taxon>
        <taxon>Bacillati</taxon>
        <taxon>Actinomycetota</taxon>
        <taxon>Actinomycetes</taxon>
        <taxon>Micrococcales</taxon>
        <taxon>Microbacteriaceae</taxon>
        <taxon>Subtercola</taxon>
    </lineage>
</organism>
<feature type="transmembrane region" description="Helical" evidence="2">
    <location>
        <begin position="26"/>
        <end position="49"/>
    </location>
</feature>
<dbReference type="OrthoDB" id="5073968at2"/>